<dbReference type="EMBL" id="BSPD01000002">
    <property type="protein sequence ID" value="GLS24394.1"/>
    <property type="molecule type" value="Genomic_DNA"/>
</dbReference>
<dbReference type="RefSeq" id="WP_232594895.1">
    <property type="nucleotide sequence ID" value="NZ_BSPD01000002.1"/>
</dbReference>
<keyword evidence="2" id="KW-1185">Reference proteome</keyword>
<evidence type="ECO:0000313" key="2">
    <source>
        <dbReference type="Proteomes" id="UP001156870"/>
    </source>
</evidence>
<sequence>MKRISIIFLCLMTLFFRKEVFSAQLEQSQNGIIGVAASACESNLDNCNSESVSVSVPSADSRDKKYLTCLINETHSDVEFSYRWGSYGEWYTVILKPQYEHWFSSPSNLSFNLRFENGINPDAQEVSYMLERKQSFSEGCEAAKKYTFNWDDSILKLYQ</sequence>
<proteinExistence type="predicted"/>
<evidence type="ECO:0000313" key="1">
    <source>
        <dbReference type="EMBL" id="GLS24394.1"/>
    </source>
</evidence>
<dbReference type="Proteomes" id="UP001156870">
    <property type="component" value="Unassembled WGS sequence"/>
</dbReference>
<comment type="caution">
    <text evidence="1">The sequence shown here is derived from an EMBL/GenBank/DDBJ whole genome shotgun (WGS) entry which is preliminary data.</text>
</comment>
<accession>A0AA37WKB8</accession>
<dbReference type="AlphaFoldDB" id="A0AA37WKB8"/>
<protein>
    <submittedName>
        <fullName evidence="1">Uncharacterized protein</fullName>
    </submittedName>
</protein>
<name>A0AA37WKB8_9GAMM</name>
<gene>
    <name evidence="1" type="ORF">GCM10007877_01050</name>
</gene>
<organism evidence="1 2">
    <name type="scientific">Marinibactrum halimedae</name>
    <dbReference type="NCBI Taxonomy" id="1444977"/>
    <lineage>
        <taxon>Bacteria</taxon>
        <taxon>Pseudomonadati</taxon>
        <taxon>Pseudomonadota</taxon>
        <taxon>Gammaproteobacteria</taxon>
        <taxon>Cellvibrionales</taxon>
        <taxon>Cellvibrionaceae</taxon>
        <taxon>Marinibactrum</taxon>
    </lineage>
</organism>
<reference evidence="1 2" key="1">
    <citation type="journal article" date="2014" name="Int. J. Syst. Evol. Microbiol.">
        <title>Complete genome sequence of Corynebacterium casei LMG S-19264T (=DSM 44701T), isolated from a smear-ripened cheese.</title>
        <authorList>
            <consortium name="US DOE Joint Genome Institute (JGI-PGF)"/>
            <person name="Walter F."/>
            <person name="Albersmeier A."/>
            <person name="Kalinowski J."/>
            <person name="Ruckert C."/>
        </authorList>
    </citation>
    <scope>NUCLEOTIDE SEQUENCE [LARGE SCALE GENOMIC DNA]</scope>
    <source>
        <strain evidence="1 2">NBRC 110095</strain>
    </source>
</reference>